<dbReference type="PANTHER" id="PTHR14845">
    <property type="entry name" value="COILED-COIL DOMAIN-CONTAINING 166"/>
    <property type="match status" value="1"/>
</dbReference>
<protein>
    <submittedName>
        <fullName evidence="3">Uncharacterized protein</fullName>
    </submittedName>
</protein>
<dbReference type="EMBL" id="PZQS01000008">
    <property type="protein sequence ID" value="PVD25507.1"/>
    <property type="molecule type" value="Genomic_DNA"/>
</dbReference>
<evidence type="ECO:0000256" key="1">
    <source>
        <dbReference type="SAM" id="Coils"/>
    </source>
</evidence>
<name>A0A2T7NWH5_POMCA</name>
<dbReference type="PANTHER" id="PTHR14845:SF5">
    <property type="entry name" value="BASAL BODY-ORIENTATION FACTOR 1"/>
    <property type="match status" value="1"/>
</dbReference>
<feature type="coiled-coil region" evidence="1">
    <location>
        <begin position="45"/>
        <end position="79"/>
    </location>
</feature>
<keyword evidence="4" id="KW-1185">Reference proteome</keyword>
<proteinExistence type="predicted"/>
<keyword evidence="1" id="KW-0175">Coiled coil</keyword>
<feature type="region of interest" description="Disordered" evidence="2">
    <location>
        <begin position="1"/>
        <end position="30"/>
    </location>
</feature>
<evidence type="ECO:0000313" key="4">
    <source>
        <dbReference type="Proteomes" id="UP000245119"/>
    </source>
</evidence>
<evidence type="ECO:0000256" key="2">
    <source>
        <dbReference type="SAM" id="MobiDB-lite"/>
    </source>
</evidence>
<gene>
    <name evidence="3" type="ORF">C0Q70_13163</name>
</gene>
<dbReference type="STRING" id="400727.A0A2T7NWH5"/>
<dbReference type="Proteomes" id="UP000245119">
    <property type="component" value="Linkage Group LG8"/>
</dbReference>
<feature type="compositionally biased region" description="Basic residues" evidence="2">
    <location>
        <begin position="1"/>
        <end position="24"/>
    </location>
</feature>
<organism evidence="3 4">
    <name type="scientific">Pomacea canaliculata</name>
    <name type="common">Golden apple snail</name>
    <dbReference type="NCBI Taxonomy" id="400727"/>
    <lineage>
        <taxon>Eukaryota</taxon>
        <taxon>Metazoa</taxon>
        <taxon>Spiralia</taxon>
        <taxon>Lophotrochozoa</taxon>
        <taxon>Mollusca</taxon>
        <taxon>Gastropoda</taxon>
        <taxon>Caenogastropoda</taxon>
        <taxon>Architaenioglossa</taxon>
        <taxon>Ampullarioidea</taxon>
        <taxon>Ampullariidae</taxon>
        <taxon>Pomacea</taxon>
    </lineage>
</organism>
<dbReference type="OrthoDB" id="441129at2759"/>
<comment type="caution">
    <text evidence="3">The sequence shown here is derived from an EMBL/GenBank/DDBJ whole genome shotgun (WGS) entry which is preliminary data.</text>
</comment>
<reference evidence="3 4" key="1">
    <citation type="submission" date="2018-04" db="EMBL/GenBank/DDBJ databases">
        <title>The genome of golden apple snail Pomacea canaliculata provides insight into stress tolerance and invasive adaptation.</title>
        <authorList>
            <person name="Liu C."/>
            <person name="Liu B."/>
            <person name="Ren Y."/>
            <person name="Zhang Y."/>
            <person name="Wang H."/>
            <person name="Li S."/>
            <person name="Jiang F."/>
            <person name="Yin L."/>
            <person name="Zhang G."/>
            <person name="Qian W."/>
            <person name="Fan W."/>
        </authorList>
    </citation>
    <scope>NUCLEOTIDE SEQUENCE [LARGE SCALE GENOMIC DNA]</scope>
    <source>
        <strain evidence="3">SZHN2017</strain>
        <tissue evidence="3">Muscle</tissue>
    </source>
</reference>
<evidence type="ECO:0000313" key="3">
    <source>
        <dbReference type="EMBL" id="PVD25507.1"/>
    </source>
</evidence>
<sequence>MPKKGKKGKKGKGKKGKKGGKKGGKKSESVAALAAANAKVWETRLSIIQRSKQEYRENAKKLMVENEALQSQMLQTERDTIDVVTYFKKQDAQKDLQLQQLGDQMRDL</sequence>
<accession>A0A2T7NWH5</accession>
<dbReference type="AlphaFoldDB" id="A0A2T7NWH5"/>